<name>D9R6J7_LACSW</name>
<dbReference type="RefSeq" id="WP_013273491.1">
    <property type="nucleotide sequence ID" value="NC_014376.1"/>
</dbReference>
<dbReference type="GO" id="GO:0006826">
    <property type="term" value="P:iron ion transport"/>
    <property type="evidence" value="ECO:0007669"/>
    <property type="project" value="UniProtKB-KW"/>
</dbReference>
<evidence type="ECO:0000256" key="5">
    <source>
        <dbReference type="ARBA" id="ARBA00022741"/>
    </source>
</evidence>
<dbReference type="PANTHER" id="PTHR42771">
    <property type="entry name" value="IRON(3+)-HYDROXAMATE IMPORT ATP-BINDING PROTEIN FHUC"/>
    <property type="match status" value="1"/>
</dbReference>
<evidence type="ECO:0000256" key="9">
    <source>
        <dbReference type="ARBA" id="ARBA00023136"/>
    </source>
</evidence>
<dbReference type="AlphaFoldDB" id="D9R6J7"/>
<keyword evidence="3" id="KW-1003">Cell membrane</keyword>
<dbReference type="GO" id="GO:0005524">
    <property type="term" value="F:ATP binding"/>
    <property type="evidence" value="ECO:0007669"/>
    <property type="project" value="UniProtKB-KW"/>
</dbReference>
<keyword evidence="4" id="KW-0410">Iron transport</keyword>
<reference evidence="11" key="1">
    <citation type="submission" date="2010-07" db="EMBL/GenBank/DDBJ databases">
        <title>Complete sequence of Clostridium saccharolyticum WM1.</title>
        <authorList>
            <consortium name="US DOE Joint Genome Institute"/>
            <person name="Lucas S."/>
            <person name="Copeland A."/>
            <person name="Lapidus A."/>
            <person name="Cheng J.-F."/>
            <person name="Bruce D."/>
            <person name="Goodwin L."/>
            <person name="Pitluck S."/>
            <person name="Chertkov O."/>
            <person name="Detter J.C."/>
            <person name="Han C."/>
            <person name="Tapia R."/>
            <person name="Land M."/>
            <person name="Hauser L."/>
            <person name="Chang Y.-J."/>
            <person name="Jeffries C."/>
            <person name="Kyrpides N."/>
            <person name="Ivanova N."/>
            <person name="Mikhailova N."/>
            <person name="Mouttaki H."/>
            <person name="Lin L."/>
            <person name="Zhou J."/>
            <person name="Hemme C.L."/>
            <person name="Woyke T."/>
        </authorList>
    </citation>
    <scope>NUCLEOTIDE SEQUENCE [LARGE SCALE GENOMIC DNA]</scope>
    <source>
        <strain evidence="11">WM1</strain>
    </source>
</reference>
<dbReference type="EMBL" id="CP002109">
    <property type="protein sequence ID" value="ADL05407.1"/>
    <property type="molecule type" value="Genomic_DNA"/>
</dbReference>
<dbReference type="Pfam" id="PF00005">
    <property type="entry name" value="ABC_tran"/>
    <property type="match status" value="1"/>
</dbReference>
<evidence type="ECO:0000256" key="6">
    <source>
        <dbReference type="ARBA" id="ARBA00022840"/>
    </source>
</evidence>
<comment type="subcellular location">
    <subcellularLocation>
        <location evidence="1">Cell membrane</location>
        <topology evidence="1">Peripheral membrane protein</topology>
    </subcellularLocation>
</comment>
<dbReference type="InterPro" id="IPR027417">
    <property type="entry name" value="P-loop_NTPase"/>
</dbReference>
<dbReference type="STRING" id="610130.Closa_2867"/>
<evidence type="ECO:0000256" key="3">
    <source>
        <dbReference type="ARBA" id="ARBA00022475"/>
    </source>
</evidence>
<dbReference type="InterPro" id="IPR003593">
    <property type="entry name" value="AAA+_ATPase"/>
</dbReference>
<keyword evidence="9" id="KW-0472">Membrane</keyword>
<dbReference type="OrthoDB" id="9799337at2"/>
<organism evidence="11 12">
    <name type="scientific">Lacrimispora saccharolytica (strain ATCC 35040 / DSM 2544 / NRCC 2533 / WM1)</name>
    <name type="common">Clostridium saccharolyticum</name>
    <dbReference type="NCBI Taxonomy" id="610130"/>
    <lineage>
        <taxon>Bacteria</taxon>
        <taxon>Bacillati</taxon>
        <taxon>Bacillota</taxon>
        <taxon>Clostridia</taxon>
        <taxon>Lachnospirales</taxon>
        <taxon>Lachnospiraceae</taxon>
        <taxon>Lacrimispora</taxon>
    </lineage>
</organism>
<evidence type="ECO:0000256" key="4">
    <source>
        <dbReference type="ARBA" id="ARBA00022496"/>
    </source>
</evidence>
<dbReference type="GO" id="GO:0005886">
    <property type="term" value="C:plasma membrane"/>
    <property type="evidence" value="ECO:0007669"/>
    <property type="project" value="UniProtKB-SubCell"/>
</dbReference>
<protein>
    <submittedName>
        <fullName evidence="11">ABC transporter related protein</fullName>
    </submittedName>
</protein>
<proteinExistence type="predicted"/>
<dbReference type="FunFam" id="3.40.50.300:FF:000134">
    <property type="entry name" value="Iron-enterobactin ABC transporter ATP-binding protein"/>
    <property type="match status" value="1"/>
</dbReference>
<accession>D9R6J7</accession>
<dbReference type="Proteomes" id="UP000001662">
    <property type="component" value="Chromosome"/>
</dbReference>
<evidence type="ECO:0000256" key="8">
    <source>
        <dbReference type="ARBA" id="ARBA00023065"/>
    </source>
</evidence>
<evidence type="ECO:0000313" key="11">
    <source>
        <dbReference type="EMBL" id="ADL05407.1"/>
    </source>
</evidence>
<dbReference type="PaxDb" id="610130-Closa_2867"/>
<sequence>MIVAKNIGKRYGEKQVLEGIDTVIQKHAVTTLIGANGAGKSTLLSVISRLMSGEGEICIDGQAISSFKSSELAKKLSTLRQTNHVGVRLTVRELVSFGRYPHSQEKLTKEDLKIVEQAIGYMEMDRYGDTFIDQLSGGERQRAFIAMIIAQDTEYILLDEPLNNLDMKHSVQIMRLLRTLVDEHGKTVVLVLHDINFAAAYSDYIISLKSGKLLKNGTAEEVITSEELKKVYDMDFTIHEVNGMRLCAYFK</sequence>
<dbReference type="HOGENOM" id="CLU_000604_1_11_9"/>
<dbReference type="PROSITE" id="PS50893">
    <property type="entry name" value="ABC_TRANSPORTER_2"/>
    <property type="match status" value="1"/>
</dbReference>
<keyword evidence="5" id="KW-0547">Nucleotide-binding</keyword>
<dbReference type="InterPro" id="IPR003439">
    <property type="entry name" value="ABC_transporter-like_ATP-bd"/>
</dbReference>
<keyword evidence="12" id="KW-1185">Reference proteome</keyword>
<dbReference type="CDD" id="cd03214">
    <property type="entry name" value="ABC_Iron-Siderophores_B12_Hemin"/>
    <property type="match status" value="1"/>
</dbReference>
<keyword evidence="8" id="KW-0406">Ion transport</keyword>
<feature type="domain" description="ABC transporter" evidence="10">
    <location>
        <begin position="2"/>
        <end position="235"/>
    </location>
</feature>
<dbReference type="eggNOG" id="COG4604">
    <property type="taxonomic scope" value="Bacteria"/>
</dbReference>
<evidence type="ECO:0000256" key="1">
    <source>
        <dbReference type="ARBA" id="ARBA00004202"/>
    </source>
</evidence>
<dbReference type="PROSITE" id="PS00211">
    <property type="entry name" value="ABC_TRANSPORTER_1"/>
    <property type="match status" value="1"/>
</dbReference>
<evidence type="ECO:0000256" key="7">
    <source>
        <dbReference type="ARBA" id="ARBA00023004"/>
    </source>
</evidence>
<evidence type="ECO:0000313" key="12">
    <source>
        <dbReference type="Proteomes" id="UP000001662"/>
    </source>
</evidence>
<dbReference type="KEGG" id="csh:Closa_2867"/>
<evidence type="ECO:0000256" key="2">
    <source>
        <dbReference type="ARBA" id="ARBA00022448"/>
    </source>
</evidence>
<gene>
    <name evidence="11" type="ordered locus">Closa_2867</name>
</gene>
<keyword evidence="2" id="KW-0813">Transport</keyword>
<dbReference type="InterPro" id="IPR017871">
    <property type="entry name" value="ABC_transporter-like_CS"/>
</dbReference>
<dbReference type="PANTHER" id="PTHR42771:SF3">
    <property type="entry name" value="PETROBACTIN IMPORT ATP-BINDING PROTEIN YCLP"/>
    <property type="match status" value="1"/>
</dbReference>
<dbReference type="GO" id="GO:0016887">
    <property type="term" value="F:ATP hydrolysis activity"/>
    <property type="evidence" value="ECO:0007669"/>
    <property type="project" value="InterPro"/>
</dbReference>
<dbReference type="Gene3D" id="3.40.50.300">
    <property type="entry name" value="P-loop containing nucleotide triphosphate hydrolases"/>
    <property type="match status" value="1"/>
</dbReference>
<evidence type="ECO:0000259" key="10">
    <source>
        <dbReference type="PROSITE" id="PS50893"/>
    </source>
</evidence>
<dbReference type="SMART" id="SM00382">
    <property type="entry name" value="AAA"/>
    <property type="match status" value="1"/>
</dbReference>
<dbReference type="InterPro" id="IPR051535">
    <property type="entry name" value="Siderophore_ABC-ATPase"/>
</dbReference>
<keyword evidence="6" id="KW-0067">ATP-binding</keyword>
<dbReference type="SUPFAM" id="SSF52540">
    <property type="entry name" value="P-loop containing nucleoside triphosphate hydrolases"/>
    <property type="match status" value="1"/>
</dbReference>
<keyword evidence="7" id="KW-0408">Iron</keyword>